<evidence type="ECO:0000313" key="4">
    <source>
        <dbReference type="Proteomes" id="UP000230423"/>
    </source>
</evidence>
<keyword evidence="4" id="KW-1185">Reference proteome</keyword>
<dbReference type="InterPro" id="IPR004151">
    <property type="entry name" value="7TM_GPCR_serpentine_rcpt_Sre"/>
</dbReference>
<keyword evidence="2" id="KW-0472">Membrane</keyword>
<organism evidence="3 4">
    <name type="scientific">Teladorsagia circumcincta</name>
    <name type="common">Brown stomach worm</name>
    <name type="synonym">Ostertagia circumcincta</name>
    <dbReference type="NCBI Taxonomy" id="45464"/>
    <lineage>
        <taxon>Eukaryota</taxon>
        <taxon>Metazoa</taxon>
        <taxon>Ecdysozoa</taxon>
        <taxon>Nematoda</taxon>
        <taxon>Chromadorea</taxon>
        <taxon>Rhabditida</taxon>
        <taxon>Rhabditina</taxon>
        <taxon>Rhabditomorpha</taxon>
        <taxon>Strongyloidea</taxon>
        <taxon>Trichostrongylidae</taxon>
        <taxon>Teladorsagia</taxon>
    </lineage>
</organism>
<feature type="transmembrane region" description="Helical" evidence="2">
    <location>
        <begin position="44"/>
        <end position="70"/>
    </location>
</feature>
<sequence>MELSGFIEAVIIERALASYFIADYEKKLRLWIWRLIENVRTMKIIMVIILIMATQSTVALGLMIIASTAFASQPRNAHLCYAVMNLLMALSMLIEALMGGVALGEWRRMLRRNPRLQSFLYYCFSVSPQLNSIPERHNTNSIQEHFSQLKQAWEKGRV</sequence>
<keyword evidence="2" id="KW-1133">Transmembrane helix</keyword>
<reference evidence="3 4" key="1">
    <citation type="submission" date="2015-09" db="EMBL/GenBank/DDBJ databases">
        <title>Draft genome of the parasitic nematode Teladorsagia circumcincta isolate WARC Sus (inbred).</title>
        <authorList>
            <person name="Mitreva M."/>
        </authorList>
    </citation>
    <scope>NUCLEOTIDE SEQUENCE [LARGE SCALE GENOMIC DNA]</scope>
    <source>
        <strain evidence="3 4">S</strain>
    </source>
</reference>
<dbReference type="GO" id="GO:0016020">
    <property type="term" value="C:membrane"/>
    <property type="evidence" value="ECO:0007669"/>
    <property type="project" value="InterPro"/>
</dbReference>
<dbReference type="Pfam" id="PF03125">
    <property type="entry name" value="Sre"/>
    <property type="match status" value="1"/>
</dbReference>
<comment type="similarity">
    <text evidence="1">Belongs to the nematode receptor-like protein sre family.</text>
</comment>
<evidence type="ECO:0000313" key="3">
    <source>
        <dbReference type="EMBL" id="PIO71206.1"/>
    </source>
</evidence>
<dbReference type="EMBL" id="KZ346022">
    <property type="protein sequence ID" value="PIO71206.1"/>
    <property type="molecule type" value="Genomic_DNA"/>
</dbReference>
<feature type="transmembrane region" description="Helical" evidence="2">
    <location>
        <begin position="82"/>
        <end position="103"/>
    </location>
</feature>
<dbReference type="OrthoDB" id="5877454at2759"/>
<dbReference type="Proteomes" id="UP000230423">
    <property type="component" value="Unassembled WGS sequence"/>
</dbReference>
<accession>A0A2G9UM32</accession>
<dbReference type="AlphaFoldDB" id="A0A2G9UM32"/>
<protein>
    <submittedName>
        <fullName evidence="3">Uncharacterized protein</fullName>
    </submittedName>
</protein>
<dbReference type="GO" id="GO:0007606">
    <property type="term" value="P:sensory perception of chemical stimulus"/>
    <property type="evidence" value="ECO:0007669"/>
    <property type="project" value="InterPro"/>
</dbReference>
<evidence type="ECO:0000256" key="2">
    <source>
        <dbReference type="SAM" id="Phobius"/>
    </source>
</evidence>
<proteinExistence type="inferred from homology"/>
<name>A0A2G9UM32_TELCI</name>
<gene>
    <name evidence="3" type="ORF">TELCIR_06897</name>
</gene>
<evidence type="ECO:0000256" key="1">
    <source>
        <dbReference type="ARBA" id="ARBA00006803"/>
    </source>
</evidence>
<keyword evidence="2" id="KW-0812">Transmembrane</keyword>